<sequence>MIAAFKVTEWMVELKGAGVRSALLLNPIAKYLKHSTAVTRFCVLLNWRTEEAAAFGQAVGLAKVMSADIFELLVDQ</sequence>
<reference evidence="1 2" key="1">
    <citation type="submission" date="2016-08" db="EMBL/GenBank/DDBJ databases">
        <title>Draft genome sequence of Pseudomonas costantinii LMG 22119, type strain isolated from cultivated mushroom (Agaricus bisporus) sporophores.</title>
        <authorList>
            <person name="Tambong J.T."/>
        </authorList>
    </citation>
    <scope>NUCLEOTIDE SEQUENCE [LARGE SCALE GENOMIC DNA]</scope>
    <source>
        <strain evidence="1 2">LMG 22119</strain>
    </source>
</reference>
<dbReference type="AlphaFoldDB" id="A0A1S2V3Q1"/>
<comment type="caution">
    <text evidence="1">The sequence shown here is derived from an EMBL/GenBank/DDBJ whole genome shotgun (WGS) entry which is preliminary data.</text>
</comment>
<organism evidence="1 2">
    <name type="scientific">Pseudomonas costantinii</name>
    <dbReference type="NCBI Taxonomy" id="168469"/>
    <lineage>
        <taxon>Bacteria</taxon>
        <taxon>Pseudomonadati</taxon>
        <taxon>Pseudomonadota</taxon>
        <taxon>Gammaproteobacteria</taxon>
        <taxon>Pseudomonadales</taxon>
        <taxon>Pseudomonadaceae</taxon>
        <taxon>Pseudomonas</taxon>
    </lineage>
</organism>
<protein>
    <submittedName>
        <fullName evidence="1">Uncharacterized protein</fullName>
    </submittedName>
</protein>
<proteinExistence type="predicted"/>
<evidence type="ECO:0000313" key="1">
    <source>
        <dbReference type="EMBL" id="OIN53374.1"/>
    </source>
</evidence>
<accession>A0A1S2V3Q1</accession>
<evidence type="ECO:0000313" key="2">
    <source>
        <dbReference type="Proteomes" id="UP000181661"/>
    </source>
</evidence>
<gene>
    <name evidence="1" type="ORF">BFL40_10445</name>
</gene>
<name>A0A1S2V3Q1_9PSED</name>
<dbReference type="EMBL" id="MDDR01000019">
    <property type="protein sequence ID" value="OIN53374.1"/>
    <property type="molecule type" value="Genomic_DNA"/>
</dbReference>
<dbReference type="Proteomes" id="UP000181661">
    <property type="component" value="Unassembled WGS sequence"/>
</dbReference>